<keyword evidence="1" id="KW-1133">Transmembrane helix</keyword>
<proteinExistence type="predicted"/>
<dbReference type="AlphaFoldDB" id="A0A2N0ZN27"/>
<evidence type="ECO:0000313" key="3">
    <source>
        <dbReference type="Proteomes" id="UP000233343"/>
    </source>
</evidence>
<reference evidence="2 3" key="1">
    <citation type="journal article" date="2010" name="Int. J. Syst. Evol. Microbiol.">
        <title>Bacillus horneckiae sp. nov., isolated from a spacecraft-assembly clean room.</title>
        <authorList>
            <person name="Vaishampayan P."/>
            <person name="Probst A."/>
            <person name="Krishnamurthi S."/>
            <person name="Ghosh S."/>
            <person name="Osman S."/>
            <person name="McDowall A."/>
            <person name="Ruckmani A."/>
            <person name="Mayilraj S."/>
            <person name="Venkateswaran K."/>
        </authorList>
    </citation>
    <scope>NUCLEOTIDE SEQUENCE [LARGE SCALE GENOMIC DNA]</scope>
    <source>
        <strain evidence="3">1PO1SC</strain>
    </source>
</reference>
<keyword evidence="1" id="KW-0812">Transmembrane</keyword>
<evidence type="ECO:0000256" key="1">
    <source>
        <dbReference type="SAM" id="Phobius"/>
    </source>
</evidence>
<feature type="transmembrane region" description="Helical" evidence="1">
    <location>
        <begin position="36"/>
        <end position="54"/>
    </location>
</feature>
<feature type="transmembrane region" description="Helical" evidence="1">
    <location>
        <begin position="7"/>
        <end position="24"/>
    </location>
</feature>
<keyword evidence="3" id="KW-1185">Reference proteome</keyword>
<gene>
    <name evidence="2" type="ORF">CWS20_00430</name>
</gene>
<dbReference type="Proteomes" id="UP000233343">
    <property type="component" value="Unassembled WGS sequence"/>
</dbReference>
<evidence type="ECO:0000313" key="2">
    <source>
        <dbReference type="EMBL" id="PKG30914.1"/>
    </source>
</evidence>
<keyword evidence="1" id="KW-0472">Membrane</keyword>
<dbReference type="EMBL" id="PISD01000002">
    <property type="protein sequence ID" value="PKG30914.1"/>
    <property type="molecule type" value="Genomic_DNA"/>
</dbReference>
<protein>
    <submittedName>
        <fullName evidence="2">Uncharacterized protein</fullName>
    </submittedName>
</protein>
<name>A0A2N0ZN27_9BACI</name>
<accession>A0A2N0ZN27</accession>
<comment type="caution">
    <text evidence="2">The sequence shown here is derived from an EMBL/GenBank/DDBJ whole genome shotgun (WGS) entry which is preliminary data.</text>
</comment>
<sequence>MKILKLSFLIIIYFVIAVTIAYYAKELLIDDNNTPVMIIGYIVQGCTAALLIYFSSRLVQKNKS</sequence>
<organism evidence="2 3">
    <name type="scientific">Cytobacillus horneckiae</name>
    <dbReference type="NCBI Taxonomy" id="549687"/>
    <lineage>
        <taxon>Bacteria</taxon>
        <taxon>Bacillati</taxon>
        <taxon>Bacillota</taxon>
        <taxon>Bacilli</taxon>
        <taxon>Bacillales</taxon>
        <taxon>Bacillaceae</taxon>
        <taxon>Cytobacillus</taxon>
    </lineage>
</organism>